<keyword evidence="3" id="KW-1185">Reference proteome</keyword>
<dbReference type="PANTHER" id="PTHR33418">
    <property type="entry name" value="HELICASE-ASSOCIATED"/>
    <property type="match status" value="1"/>
</dbReference>
<feature type="domain" description="Helicase-associated" evidence="1">
    <location>
        <begin position="1"/>
        <end position="60"/>
    </location>
</feature>
<name>A0A1E7EJY8_9STRA</name>
<dbReference type="EMBL" id="KV784419">
    <property type="protein sequence ID" value="OEU06241.1"/>
    <property type="molecule type" value="Genomic_DNA"/>
</dbReference>
<dbReference type="OrthoDB" id="498381at2759"/>
<feature type="non-terminal residue" evidence="2">
    <location>
        <position position="1"/>
    </location>
</feature>
<sequence length="208" mass="24963">WMEMYERIVAYKREHNGTTDGIFSQKYDEQLRIWVSNQRASYIKKRLRDDRISLLDTIGFDWKVVSFAITSAEKWMGMFQKLVAYKEQHENTKVPRRYAADPSFGHWVAYQRSIFRHNKMRDDRITLLNGIDFDWGRRGLRPRVSWITMYERLVVYKREHNGSINGIFSLECNEQLGLWVLSQRTAYKNKRLSDEQISLLDNIALDWN</sequence>
<dbReference type="Gene3D" id="6.10.140.530">
    <property type="match status" value="3"/>
</dbReference>
<feature type="domain" description="Helicase-associated" evidence="1">
    <location>
        <begin position="144"/>
        <end position="203"/>
    </location>
</feature>
<dbReference type="AlphaFoldDB" id="A0A1E7EJY8"/>
<dbReference type="InterPro" id="IPR005114">
    <property type="entry name" value="Helicase_assoc"/>
</dbReference>
<dbReference type="Proteomes" id="UP000095751">
    <property type="component" value="Unassembled WGS sequence"/>
</dbReference>
<accession>A0A1E7EJY8</accession>
<evidence type="ECO:0000313" key="3">
    <source>
        <dbReference type="Proteomes" id="UP000095751"/>
    </source>
</evidence>
<evidence type="ECO:0000259" key="1">
    <source>
        <dbReference type="Pfam" id="PF03457"/>
    </source>
</evidence>
<dbReference type="PANTHER" id="PTHR33418:SF1">
    <property type="entry name" value="HELICASE-ASSOCIATED DOMAIN-CONTAINING PROTEIN"/>
    <property type="match status" value="1"/>
</dbReference>
<dbReference type="KEGG" id="fcy:FRACYDRAFT_150426"/>
<feature type="domain" description="Helicase-associated" evidence="1">
    <location>
        <begin position="72"/>
        <end position="133"/>
    </location>
</feature>
<proteinExistence type="predicted"/>
<gene>
    <name evidence="2" type="ORF">FRACYDRAFT_150426</name>
</gene>
<reference evidence="2 3" key="1">
    <citation type="submission" date="2016-09" db="EMBL/GenBank/DDBJ databases">
        <title>Extensive genetic diversity and differential bi-allelic expression allows diatom success in the polar Southern Ocean.</title>
        <authorList>
            <consortium name="DOE Joint Genome Institute"/>
            <person name="Mock T."/>
            <person name="Otillar R.P."/>
            <person name="Strauss J."/>
            <person name="Dupont C."/>
            <person name="Frickenhaus S."/>
            <person name="Maumus F."/>
            <person name="Mcmullan M."/>
            <person name="Sanges R."/>
            <person name="Schmutz J."/>
            <person name="Toseland A."/>
            <person name="Valas R."/>
            <person name="Veluchamy A."/>
            <person name="Ward B.J."/>
            <person name="Allen A."/>
            <person name="Barry K."/>
            <person name="Falciatore A."/>
            <person name="Ferrante M."/>
            <person name="Fortunato A.E."/>
            <person name="Gloeckner G."/>
            <person name="Gruber A."/>
            <person name="Hipkin R."/>
            <person name="Janech M."/>
            <person name="Kroth P."/>
            <person name="Leese F."/>
            <person name="Lindquist E."/>
            <person name="Lyon B.R."/>
            <person name="Martin J."/>
            <person name="Mayer C."/>
            <person name="Parker M."/>
            <person name="Quesneville H."/>
            <person name="Raymond J."/>
            <person name="Uhlig C."/>
            <person name="Valentin K.U."/>
            <person name="Worden A.Z."/>
            <person name="Armbrust E.V."/>
            <person name="Bowler C."/>
            <person name="Green B."/>
            <person name="Moulton V."/>
            <person name="Van Oosterhout C."/>
            <person name="Grigoriev I."/>
        </authorList>
    </citation>
    <scope>NUCLEOTIDE SEQUENCE [LARGE SCALE GENOMIC DNA]</scope>
    <source>
        <strain evidence="2 3">CCMP1102</strain>
    </source>
</reference>
<dbReference type="Pfam" id="PF03457">
    <property type="entry name" value="HA"/>
    <property type="match status" value="3"/>
</dbReference>
<evidence type="ECO:0000313" key="2">
    <source>
        <dbReference type="EMBL" id="OEU06241.1"/>
    </source>
</evidence>
<protein>
    <recommendedName>
        <fullName evidence="1">Helicase-associated domain-containing protein</fullName>
    </recommendedName>
</protein>
<organism evidence="2 3">
    <name type="scientific">Fragilariopsis cylindrus CCMP1102</name>
    <dbReference type="NCBI Taxonomy" id="635003"/>
    <lineage>
        <taxon>Eukaryota</taxon>
        <taxon>Sar</taxon>
        <taxon>Stramenopiles</taxon>
        <taxon>Ochrophyta</taxon>
        <taxon>Bacillariophyta</taxon>
        <taxon>Bacillariophyceae</taxon>
        <taxon>Bacillariophycidae</taxon>
        <taxon>Bacillariales</taxon>
        <taxon>Bacillariaceae</taxon>
        <taxon>Fragilariopsis</taxon>
    </lineage>
</organism>
<feature type="non-terminal residue" evidence="2">
    <location>
        <position position="208"/>
    </location>
</feature>
<dbReference type="InParanoid" id="A0A1E7EJY8"/>